<protein>
    <recommendedName>
        <fullName evidence="5">Single-stranded DNA-binding protein</fullName>
    </recommendedName>
</protein>
<dbReference type="Proteomes" id="UP000251891">
    <property type="component" value="Unassembled WGS sequence"/>
</dbReference>
<dbReference type="Gene3D" id="2.40.50.140">
    <property type="entry name" value="Nucleic acid-binding proteins"/>
    <property type="match status" value="1"/>
</dbReference>
<dbReference type="CDD" id="cd04496">
    <property type="entry name" value="SSB_OBF"/>
    <property type="match status" value="1"/>
</dbReference>
<dbReference type="InterPro" id="IPR000424">
    <property type="entry name" value="Primosome_PriB/ssb"/>
</dbReference>
<dbReference type="PROSITE" id="PS50935">
    <property type="entry name" value="SSB"/>
    <property type="match status" value="1"/>
</dbReference>
<sequence length="163" mass="17652">MIVLMARPSVRSSTSAARATGPGTGRSIVRRAPFRAERRLGGRPFMVQPHVNQVTLIGRLAGEPSWKALPGGGEVVTWRMIIDRPVAGAGRRVVDTIPCASFDERVGGFADTWRAGDLIEVRGVLRRRFWTGPGGVRASRIEVHVHDADVLDVVPAGDDLPEL</sequence>
<dbReference type="Pfam" id="PF00436">
    <property type="entry name" value="SSB"/>
    <property type="match status" value="1"/>
</dbReference>
<evidence type="ECO:0000313" key="4">
    <source>
        <dbReference type="Proteomes" id="UP000251891"/>
    </source>
</evidence>
<dbReference type="EMBL" id="QLYX01000007">
    <property type="protein sequence ID" value="RAY13857.1"/>
    <property type="molecule type" value="Genomic_DNA"/>
</dbReference>
<dbReference type="InterPro" id="IPR012340">
    <property type="entry name" value="NA-bd_OB-fold"/>
</dbReference>
<organism evidence="3 4">
    <name type="scientific">Actinomadura craniellae</name>
    <dbReference type="NCBI Taxonomy" id="2231787"/>
    <lineage>
        <taxon>Bacteria</taxon>
        <taxon>Bacillati</taxon>
        <taxon>Actinomycetota</taxon>
        <taxon>Actinomycetes</taxon>
        <taxon>Streptosporangiales</taxon>
        <taxon>Thermomonosporaceae</taxon>
        <taxon>Actinomadura</taxon>
    </lineage>
</organism>
<dbReference type="AlphaFoldDB" id="A0A365H431"/>
<evidence type="ECO:0000256" key="2">
    <source>
        <dbReference type="PROSITE-ProRule" id="PRU00252"/>
    </source>
</evidence>
<keyword evidence="1 2" id="KW-0238">DNA-binding</keyword>
<proteinExistence type="predicted"/>
<evidence type="ECO:0000313" key="3">
    <source>
        <dbReference type="EMBL" id="RAY13857.1"/>
    </source>
</evidence>
<reference evidence="3 4" key="1">
    <citation type="submission" date="2018-06" db="EMBL/GenBank/DDBJ databases">
        <title>Actinomadura craniellae sp. nov. isolated from marine sponge Craniella sp.</title>
        <authorList>
            <person name="Li L."/>
            <person name="Xu Q.H."/>
            <person name="Lin H.W."/>
            <person name="Lu Y.H."/>
        </authorList>
    </citation>
    <scope>NUCLEOTIDE SEQUENCE [LARGE SCALE GENOMIC DNA]</scope>
    <source>
        <strain evidence="3 4">LHW63021</strain>
    </source>
</reference>
<gene>
    <name evidence="3" type="ORF">DPM19_16225</name>
</gene>
<evidence type="ECO:0008006" key="5">
    <source>
        <dbReference type="Google" id="ProtNLM"/>
    </source>
</evidence>
<accession>A0A365H431</accession>
<comment type="caution">
    <text evidence="3">The sequence shown here is derived from an EMBL/GenBank/DDBJ whole genome shotgun (WGS) entry which is preliminary data.</text>
</comment>
<keyword evidence="4" id="KW-1185">Reference proteome</keyword>
<evidence type="ECO:0000256" key="1">
    <source>
        <dbReference type="ARBA" id="ARBA00023125"/>
    </source>
</evidence>
<name>A0A365H431_9ACTN</name>
<dbReference type="GO" id="GO:0003697">
    <property type="term" value="F:single-stranded DNA binding"/>
    <property type="evidence" value="ECO:0007669"/>
    <property type="project" value="InterPro"/>
</dbReference>
<dbReference type="SUPFAM" id="SSF50249">
    <property type="entry name" value="Nucleic acid-binding proteins"/>
    <property type="match status" value="1"/>
</dbReference>